<protein>
    <submittedName>
        <fullName evidence="1">Uncharacterized protein</fullName>
    </submittedName>
</protein>
<dbReference type="InterPro" id="IPR027417">
    <property type="entry name" value="P-loop_NTPase"/>
</dbReference>
<gene>
    <name evidence="1" type="ORF">PM006_09130</name>
</gene>
<evidence type="ECO:0000313" key="1">
    <source>
        <dbReference type="EMBL" id="MDB2000362.1"/>
    </source>
</evidence>
<dbReference type="AlphaFoldDB" id="A0AAW6ATV3"/>
<comment type="caution">
    <text evidence="1">The sequence shown here is derived from an EMBL/GenBank/DDBJ whole genome shotgun (WGS) entry which is preliminary data.</text>
</comment>
<accession>A0AAW6ATV3</accession>
<reference evidence="1" key="1">
    <citation type="submission" date="2023-01" db="EMBL/GenBank/DDBJ databases">
        <title>Human gut microbiome strain richness.</title>
        <authorList>
            <person name="Chen-Liaw A."/>
        </authorList>
    </citation>
    <scope>NUCLEOTIDE SEQUENCE</scope>
    <source>
        <strain evidence="1">B1_m1001713B170214d0_201011</strain>
    </source>
</reference>
<name>A0AAW6ATV3_CLOSY</name>
<dbReference type="EMBL" id="JAQLGM010000018">
    <property type="protein sequence ID" value="MDB2000362.1"/>
    <property type="molecule type" value="Genomic_DNA"/>
</dbReference>
<dbReference type="RefSeq" id="WP_003497048.1">
    <property type="nucleotide sequence ID" value="NZ_CABHNX010000235.1"/>
</dbReference>
<dbReference type="Gene3D" id="3.40.50.300">
    <property type="entry name" value="P-loop containing nucleotide triphosphate hydrolases"/>
    <property type="match status" value="1"/>
</dbReference>
<evidence type="ECO:0000313" key="2">
    <source>
        <dbReference type="Proteomes" id="UP001300871"/>
    </source>
</evidence>
<proteinExistence type="predicted"/>
<dbReference type="Proteomes" id="UP001300871">
    <property type="component" value="Unassembled WGS sequence"/>
</dbReference>
<organism evidence="1 2">
    <name type="scientific">Clostridium symbiosum</name>
    <name type="common">Bacteroides symbiosus</name>
    <dbReference type="NCBI Taxonomy" id="1512"/>
    <lineage>
        <taxon>Bacteria</taxon>
        <taxon>Bacillati</taxon>
        <taxon>Bacillota</taxon>
        <taxon>Clostridia</taxon>
        <taxon>Lachnospirales</taxon>
        <taxon>Lachnospiraceae</taxon>
        <taxon>Otoolea</taxon>
    </lineage>
</organism>
<dbReference type="SUPFAM" id="SSF52540">
    <property type="entry name" value="P-loop containing nucleoside triphosphate hydrolases"/>
    <property type="match status" value="1"/>
</dbReference>
<sequence>MVTRTIAIAGTQPHIGTTTQAIQLIQYLQLMGNKVCYVEMNTNNYIQNLQNTYEDIERIEDGHIKFEHVELYDAKHIKGLMKKEYDYIVKDYGDHQSGFNEPSYIEQDIKIFVGGVKPNEVFFTYEILKQPEFDDVSFIISFVDAAAQEDVGAMFDYTEGHRKYNRSSRVYFANYAPEPFEYTGISNKTYSDLLNAGGPS</sequence>